<dbReference type="PANTHER" id="PTHR30502">
    <property type="entry name" value="2-KETO-3-DEOXY-L-RHAMNONATE ALDOLASE"/>
    <property type="match status" value="1"/>
</dbReference>
<proteinExistence type="inferred from homology"/>
<comment type="similarity">
    <text evidence="1">Belongs to the HpcH/HpaI aldolase family.</text>
</comment>
<dbReference type="InterPro" id="IPR050251">
    <property type="entry name" value="HpcH-HpaI_aldolase"/>
</dbReference>
<dbReference type="InterPro" id="IPR005000">
    <property type="entry name" value="Aldolase/citrate-lyase_domain"/>
</dbReference>
<dbReference type="InterPro" id="IPR015813">
    <property type="entry name" value="Pyrv/PenolPyrv_kinase-like_dom"/>
</dbReference>
<protein>
    <submittedName>
        <fullName evidence="5">Aldolase</fullName>
    </submittedName>
</protein>
<sequence>MKETTHAMRPSRVLRKLRAGEVAYAMKLNLGDARAAEIAALSGFDCIWTDMEHVPNDWAVVEKQILAAKAHDVDTIVRVARGGYSDYIRPLEMDAAGIMVPHIMSADDAREVVRRTKFHPLGLRPVDGGNADGAYCGIPFTDYLRQANEQRFNILQIEDVEPLDELEDIIALPGLDMIFFGPGDFSQSIGAPGQMDHPLLTETRRTIAELAVKHGKFAGTVGSTGNADELVAMGYRFLSIGADVIGLTQYYRGIMSELRKRDAGSIGSVYSDRPTEVSP</sequence>
<dbReference type="Pfam" id="PF03328">
    <property type="entry name" value="HpcH_HpaI"/>
    <property type="match status" value="1"/>
</dbReference>
<evidence type="ECO:0000256" key="1">
    <source>
        <dbReference type="ARBA" id="ARBA00005568"/>
    </source>
</evidence>
<keyword evidence="3" id="KW-0456">Lyase</keyword>
<keyword evidence="2" id="KW-0479">Metal-binding</keyword>
<dbReference type="EMBL" id="QJVJ01000007">
    <property type="protein sequence ID" value="PYI53450.1"/>
    <property type="molecule type" value="Genomic_DNA"/>
</dbReference>
<evidence type="ECO:0000256" key="2">
    <source>
        <dbReference type="ARBA" id="ARBA00022723"/>
    </source>
</evidence>
<evidence type="ECO:0000259" key="4">
    <source>
        <dbReference type="Pfam" id="PF03328"/>
    </source>
</evidence>
<name>A0A2V5KGT7_9BACL</name>
<comment type="caution">
    <text evidence="5">The sequence shown here is derived from an EMBL/GenBank/DDBJ whole genome shotgun (WGS) entry which is preliminary data.</text>
</comment>
<dbReference type="SUPFAM" id="SSF51621">
    <property type="entry name" value="Phosphoenolpyruvate/pyruvate domain"/>
    <property type="match status" value="1"/>
</dbReference>
<evidence type="ECO:0000313" key="5">
    <source>
        <dbReference type="EMBL" id="PYI53450.1"/>
    </source>
</evidence>
<dbReference type="GO" id="GO:0046872">
    <property type="term" value="F:metal ion binding"/>
    <property type="evidence" value="ECO:0007669"/>
    <property type="project" value="UniProtKB-KW"/>
</dbReference>
<dbReference type="InterPro" id="IPR040442">
    <property type="entry name" value="Pyrv_kinase-like_dom_sf"/>
</dbReference>
<dbReference type="GO" id="GO:0005737">
    <property type="term" value="C:cytoplasm"/>
    <property type="evidence" value="ECO:0007669"/>
    <property type="project" value="TreeGrafter"/>
</dbReference>
<dbReference type="RefSeq" id="WP_110841222.1">
    <property type="nucleotide sequence ID" value="NZ_QJVJ01000007.1"/>
</dbReference>
<evidence type="ECO:0000313" key="6">
    <source>
        <dbReference type="Proteomes" id="UP000247476"/>
    </source>
</evidence>
<accession>A0A2V5KGT7</accession>
<dbReference type="AlphaFoldDB" id="A0A2V5KGT7"/>
<dbReference type="Proteomes" id="UP000247476">
    <property type="component" value="Unassembled WGS sequence"/>
</dbReference>
<reference evidence="5 6" key="1">
    <citation type="submission" date="2018-05" db="EMBL/GenBank/DDBJ databases">
        <title>Paenibacillus flagellatus sp. nov., isolated from selenium mineral soil.</title>
        <authorList>
            <person name="Dai X."/>
        </authorList>
    </citation>
    <scope>NUCLEOTIDE SEQUENCE [LARGE SCALE GENOMIC DNA]</scope>
    <source>
        <strain evidence="5 6">DXL2</strain>
    </source>
</reference>
<gene>
    <name evidence="5" type="ORF">DLM86_16895</name>
</gene>
<organism evidence="5 6">
    <name type="scientific">Paenibacillus flagellatus</name>
    <dbReference type="NCBI Taxonomy" id="2211139"/>
    <lineage>
        <taxon>Bacteria</taxon>
        <taxon>Bacillati</taxon>
        <taxon>Bacillota</taxon>
        <taxon>Bacilli</taxon>
        <taxon>Bacillales</taxon>
        <taxon>Paenibacillaceae</taxon>
        <taxon>Paenibacillus</taxon>
    </lineage>
</organism>
<dbReference type="OrthoDB" id="86160at2"/>
<dbReference type="PANTHER" id="PTHR30502:SF0">
    <property type="entry name" value="PHOSPHOENOLPYRUVATE CARBOXYLASE FAMILY PROTEIN"/>
    <property type="match status" value="1"/>
</dbReference>
<feature type="domain" description="HpcH/HpaI aldolase/citrate lyase" evidence="4">
    <location>
        <begin position="30"/>
        <end position="244"/>
    </location>
</feature>
<keyword evidence="6" id="KW-1185">Reference proteome</keyword>
<dbReference type="GO" id="GO:0016832">
    <property type="term" value="F:aldehyde-lyase activity"/>
    <property type="evidence" value="ECO:0007669"/>
    <property type="project" value="TreeGrafter"/>
</dbReference>
<evidence type="ECO:0000256" key="3">
    <source>
        <dbReference type="ARBA" id="ARBA00023239"/>
    </source>
</evidence>
<dbReference type="Gene3D" id="3.20.20.60">
    <property type="entry name" value="Phosphoenolpyruvate-binding domains"/>
    <property type="match status" value="1"/>
</dbReference>